<dbReference type="EMBL" id="JAHLQT010028808">
    <property type="protein sequence ID" value="KAG7161788.1"/>
    <property type="molecule type" value="Genomic_DNA"/>
</dbReference>
<comment type="caution">
    <text evidence="1">The sequence shown here is derived from an EMBL/GenBank/DDBJ whole genome shotgun (WGS) entry which is preliminary data.</text>
</comment>
<protein>
    <submittedName>
        <fullName evidence="1">Uncharacterized protein</fullName>
    </submittedName>
</protein>
<dbReference type="Proteomes" id="UP000747542">
    <property type="component" value="Unassembled WGS sequence"/>
</dbReference>
<gene>
    <name evidence="1" type="ORF">Hamer_G007434</name>
</gene>
<sequence length="104" mass="11798">ATLAYGEKEIVNLLEVYQIEPQAKQKVRHVGNWLPRTPGHHAPSMTSPKEDVVTRRTDLSGLHLSCLTLSYSPFMLTEEQGDGSARLSGWMADIWEVMRERSNF</sequence>
<dbReference type="AlphaFoldDB" id="A0A8J5JVG0"/>
<feature type="non-terminal residue" evidence="1">
    <location>
        <position position="1"/>
    </location>
</feature>
<reference evidence="1" key="1">
    <citation type="journal article" date="2021" name="Sci. Adv.">
        <title>The American lobster genome reveals insights on longevity, neural, and immune adaptations.</title>
        <authorList>
            <person name="Polinski J.M."/>
            <person name="Zimin A.V."/>
            <person name="Clark K.F."/>
            <person name="Kohn A.B."/>
            <person name="Sadowski N."/>
            <person name="Timp W."/>
            <person name="Ptitsyn A."/>
            <person name="Khanna P."/>
            <person name="Romanova D.Y."/>
            <person name="Williams P."/>
            <person name="Greenwood S.J."/>
            <person name="Moroz L.L."/>
            <person name="Walt D.R."/>
            <person name="Bodnar A.G."/>
        </authorList>
    </citation>
    <scope>NUCLEOTIDE SEQUENCE</scope>
    <source>
        <strain evidence="1">GMGI-L3</strain>
    </source>
</reference>
<proteinExistence type="predicted"/>
<evidence type="ECO:0000313" key="2">
    <source>
        <dbReference type="Proteomes" id="UP000747542"/>
    </source>
</evidence>
<evidence type="ECO:0000313" key="1">
    <source>
        <dbReference type="EMBL" id="KAG7161788.1"/>
    </source>
</evidence>
<keyword evidence="2" id="KW-1185">Reference proteome</keyword>
<organism evidence="1 2">
    <name type="scientific">Homarus americanus</name>
    <name type="common">American lobster</name>
    <dbReference type="NCBI Taxonomy" id="6706"/>
    <lineage>
        <taxon>Eukaryota</taxon>
        <taxon>Metazoa</taxon>
        <taxon>Ecdysozoa</taxon>
        <taxon>Arthropoda</taxon>
        <taxon>Crustacea</taxon>
        <taxon>Multicrustacea</taxon>
        <taxon>Malacostraca</taxon>
        <taxon>Eumalacostraca</taxon>
        <taxon>Eucarida</taxon>
        <taxon>Decapoda</taxon>
        <taxon>Pleocyemata</taxon>
        <taxon>Astacidea</taxon>
        <taxon>Nephropoidea</taxon>
        <taxon>Nephropidae</taxon>
        <taxon>Homarus</taxon>
    </lineage>
</organism>
<accession>A0A8J5JVG0</accession>
<name>A0A8J5JVG0_HOMAM</name>
<feature type="non-terminal residue" evidence="1">
    <location>
        <position position="104"/>
    </location>
</feature>